<dbReference type="InterPro" id="IPR050210">
    <property type="entry name" value="tRNA_Adenine-N(6)_MTase"/>
</dbReference>
<dbReference type="RefSeq" id="WP_091975886.1">
    <property type="nucleotide sequence ID" value="NZ_FODF01000013.1"/>
</dbReference>
<reference evidence="2 3" key="1">
    <citation type="submission" date="2016-10" db="EMBL/GenBank/DDBJ databases">
        <authorList>
            <person name="de Groot N.N."/>
        </authorList>
    </citation>
    <scope>NUCLEOTIDE SEQUENCE [LARGE SCALE GENOMIC DNA]</scope>
    <source>
        <strain evidence="2 3">Calf135</strain>
    </source>
</reference>
<dbReference type="PANTHER" id="PTHR47739:SF1">
    <property type="entry name" value="TRNA1(VAL) (ADENINE(37)-N6)-METHYLTRANSFERASE"/>
    <property type="match status" value="1"/>
</dbReference>
<accession>A0A1H8JDU6</accession>
<dbReference type="SUPFAM" id="SSF53335">
    <property type="entry name" value="S-adenosyl-L-methionine-dependent methyltransferases"/>
    <property type="match status" value="1"/>
</dbReference>
<dbReference type="InterPro" id="IPR029063">
    <property type="entry name" value="SAM-dependent_MTases_sf"/>
</dbReference>
<evidence type="ECO:0000313" key="3">
    <source>
        <dbReference type="Proteomes" id="UP000199512"/>
    </source>
</evidence>
<dbReference type="PANTHER" id="PTHR47739">
    <property type="entry name" value="TRNA1(VAL) (ADENINE(37)-N6)-METHYLTRANSFERASE"/>
    <property type="match status" value="1"/>
</dbReference>
<evidence type="ECO:0000313" key="2">
    <source>
        <dbReference type="EMBL" id="SEN78496.1"/>
    </source>
</evidence>
<dbReference type="EMBL" id="FODF01000013">
    <property type="protein sequence ID" value="SEN78496.1"/>
    <property type="molecule type" value="Genomic_DNA"/>
</dbReference>
<feature type="domain" description="Methyltransferase small" evidence="1">
    <location>
        <begin position="34"/>
        <end position="172"/>
    </location>
</feature>
<dbReference type="GO" id="GO:0008168">
    <property type="term" value="F:methyltransferase activity"/>
    <property type="evidence" value="ECO:0007669"/>
    <property type="project" value="UniProtKB-KW"/>
</dbReference>
<protein>
    <submittedName>
        <fullName evidence="2">tRNA1Val (Adenine37-N6)-methyltransferase</fullName>
    </submittedName>
</protein>
<organism evidence="2 3">
    <name type="scientific">Peptostreptococcus russellii</name>
    <dbReference type="NCBI Taxonomy" id="215200"/>
    <lineage>
        <taxon>Bacteria</taxon>
        <taxon>Bacillati</taxon>
        <taxon>Bacillota</taxon>
        <taxon>Clostridia</taxon>
        <taxon>Peptostreptococcales</taxon>
        <taxon>Peptostreptococcaceae</taxon>
        <taxon>Peptostreptococcus</taxon>
    </lineage>
</organism>
<dbReference type="Proteomes" id="UP000199512">
    <property type="component" value="Unassembled WGS sequence"/>
</dbReference>
<dbReference type="STRING" id="215200.SAMN05216454_1136"/>
<keyword evidence="2" id="KW-0808">Transferase</keyword>
<name>A0A1H8JDU6_9FIRM</name>
<dbReference type="OrthoDB" id="9777257at2"/>
<gene>
    <name evidence="2" type="ORF">SAMN05216454_1136</name>
</gene>
<dbReference type="GO" id="GO:0032259">
    <property type="term" value="P:methylation"/>
    <property type="evidence" value="ECO:0007669"/>
    <property type="project" value="UniProtKB-KW"/>
</dbReference>
<keyword evidence="2" id="KW-0489">Methyltransferase</keyword>
<dbReference type="InterPro" id="IPR007848">
    <property type="entry name" value="Small_mtfrase_dom"/>
</dbReference>
<evidence type="ECO:0000259" key="1">
    <source>
        <dbReference type="Pfam" id="PF05175"/>
    </source>
</evidence>
<proteinExistence type="predicted"/>
<keyword evidence="3" id="KW-1185">Reference proteome</keyword>
<dbReference type="CDD" id="cd02440">
    <property type="entry name" value="AdoMet_MTases"/>
    <property type="match status" value="1"/>
</dbReference>
<dbReference type="AlphaFoldDB" id="A0A1H8JDU6"/>
<sequence>MEVRLLENERIDDLQFNGLKIIQNPEWFCFGIDAVLLSNFVKLKRNSKVVDLGTGTGIIPILLAGKSSAKEIYGVEIQEDVAEMASRSVKLNKLEDRVNIINEDLNNISEFLEKNTFDIVTSNPPYMHANGVINESDKKAISRHEIKCDIEDVIRVASELLKPNGRFFMVNRPLRLVDMMYYGRKYRLEAKYIRFVHSKVAKAPKLVLVEYVKCAKAEVKIMEPLYIYNDDNSYTEEILSIYANKSVEER</sequence>
<dbReference type="Gene3D" id="3.40.50.150">
    <property type="entry name" value="Vaccinia Virus protein VP39"/>
    <property type="match status" value="1"/>
</dbReference>
<dbReference type="Pfam" id="PF05175">
    <property type="entry name" value="MTS"/>
    <property type="match status" value="1"/>
</dbReference>